<dbReference type="InterPro" id="IPR010982">
    <property type="entry name" value="Lambda_DNA-bd_dom_sf"/>
</dbReference>
<dbReference type="SMART" id="SM00530">
    <property type="entry name" value="HTH_XRE"/>
    <property type="match status" value="1"/>
</dbReference>
<comment type="caution">
    <text evidence="2">The sequence shown here is derived from an EMBL/GenBank/DDBJ whole genome shotgun (WGS) entry which is preliminary data.</text>
</comment>
<proteinExistence type="predicted"/>
<dbReference type="PROSITE" id="PS50943">
    <property type="entry name" value="HTH_CROC1"/>
    <property type="match status" value="1"/>
</dbReference>
<keyword evidence="3" id="KW-1185">Reference proteome</keyword>
<dbReference type="RefSeq" id="WP_262400612.1">
    <property type="nucleotide sequence ID" value="NZ_JACRTB010000022.1"/>
</dbReference>
<evidence type="ECO:0000313" key="2">
    <source>
        <dbReference type="EMBL" id="MBC8577143.1"/>
    </source>
</evidence>
<dbReference type="EMBL" id="JACRTB010000022">
    <property type="protein sequence ID" value="MBC8577143.1"/>
    <property type="molecule type" value="Genomic_DNA"/>
</dbReference>
<protein>
    <submittedName>
        <fullName evidence="2">Helix-turn-helix transcriptional regulator</fullName>
    </submittedName>
</protein>
<sequence length="125" mass="14147">MNKKQKCGTSLTLGERIRQIITAQNLKQVDFARELGISANYVYLLTSGRKSTVSEPLARLIESTYGYSAHWVLTGLPPEKRRETAGELQEDTIQQVRRMNEQDLRAVAAFIRSLESKRMSESTGE</sequence>
<dbReference type="Proteomes" id="UP000658131">
    <property type="component" value="Unassembled WGS sequence"/>
</dbReference>
<dbReference type="Pfam" id="PF01381">
    <property type="entry name" value="HTH_3"/>
    <property type="match status" value="1"/>
</dbReference>
<reference evidence="2 3" key="1">
    <citation type="submission" date="2020-08" db="EMBL/GenBank/DDBJ databases">
        <title>Genome public.</title>
        <authorList>
            <person name="Liu C."/>
            <person name="Sun Q."/>
        </authorList>
    </citation>
    <scope>NUCLEOTIDE SEQUENCE [LARGE SCALE GENOMIC DNA]</scope>
    <source>
        <strain evidence="2 3">BX1</strain>
    </source>
</reference>
<dbReference type="SUPFAM" id="SSF47413">
    <property type="entry name" value="lambda repressor-like DNA-binding domains"/>
    <property type="match status" value="1"/>
</dbReference>
<name>A0ABR7NL63_9FIRM</name>
<dbReference type="CDD" id="cd00093">
    <property type="entry name" value="HTH_XRE"/>
    <property type="match status" value="1"/>
</dbReference>
<feature type="domain" description="HTH cro/C1-type" evidence="1">
    <location>
        <begin position="17"/>
        <end position="72"/>
    </location>
</feature>
<dbReference type="Gene3D" id="1.10.260.40">
    <property type="entry name" value="lambda repressor-like DNA-binding domains"/>
    <property type="match status" value="1"/>
</dbReference>
<evidence type="ECO:0000259" key="1">
    <source>
        <dbReference type="PROSITE" id="PS50943"/>
    </source>
</evidence>
<organism evidence="2 3">
    <name type="scientific">Yanshouia hominis</name>
    <dbReference type="NCBI Taxonomy" id="2763673"/>
    <lineage>
        <taxon>Bacteria</taxon>
        <taxon>Bacillati</taxon>
        <taxon>Bacillota</taxon>
        <taxon>Clostridia</taxon>
        <taxon>Eubacteriales</taxon>
        <taxon>Oscillospiraceae</taxon>
        <taxon>Yanshouia</taxon>
    </lineage>
</organism>
<dbReference type="InterPro" id="IPR001387">
    <property type="entry name" value="Cro/C1-type_HTH"/>
</dbReference>
<gene>
    <name evidence="2" type="ORF">H8717_12090</name>
</gene>
<evidence type="ECO:0000313" key="3">
    <source>
        <dbReference type="Proteomes" id="UP000658131"/>
    </source>
</evidence>
<accession>A0ABR7NL63</accession>